<name>A0A9D1DP25_9FIRM</name>
<evidence type="ECO:0000313" key="1">
    <source>
        <dbReference type="EMBL" id="HIR56269.1"/>
    </source>
</evidence>
<gene>
    <name evidence="1" type="ORF">IAA54_01235</name>
</gene>
<organism evidence="1 2">
    <name type="scientific">Candidatus Gallacutalibacter pullicola</name>
    <dbReference type="NCBI Taxonomy" id="2840830"/>
    <lineage>
        <taxon>Bacteria</taxon>
        <taxon>Bacillati</taxon>
        <taxon>Bacillota</taxon>
        <taxon>Clostridia</taxon>
        <taxon>Eubacteriales</taxon>
        <taxon>Candidatus Gallacutalibacter</taxon>
    </lineage>
</organism>
<sequence length="55" mass="6418">MEKLPEELHLEFIQIYDERSDTLPFELEETFVDGFRLGAQMMLDVLLGGEMKNKA</sequence>
<accession>A0A9D1DP25</accession>
<protein>
    <submittedName>
        <fullName evidence="1">Uncharacterized protein</fullName>
    </submittedName>
</protein>
<reference evidence="1" key="2">
    <citation type="journal article" date="2021" name="PeerJ">
        <title>Extensive microbial diversity within the chicken gut microbiome revealed by metagenomics and culture.</title>
        <authorList>
            <person name="Gilroy R."/>
            <person name="Ravi A."/>
            <person name="Getino M."/>
            <person name="Pursley I."/>
            <person name="Horton D.L."/>
            <person name="Alikhan N.F."/>
            <person name="Baker D."/>
            <person name="Gharbi K."/>
            <person name="Hall N."/>
            <person name="Watson M."/>
            <person name="Adriaenssens E.M."/>
            <person name="Foster-Nyarko E."/>
            <person name="Jarju S."/>
            <person name="Secka A."/>
            <person name="Antonio M."/>
            <person name="Oren A."/>
            <person name="Chaudhuri R.R."/>
            <person name="La Ragione R."/>
            <person name="Hildebrand F."/>
            <person name="Pallen M.J."/>
        </authorList>
    </citation>
    <scope>NUCLEOTIDE SEQUENCE</scope>
    <source>
        <strain evidence="1">ChiSjej1B19-7085</strain>
    </source>
</reference>
<dbReference type="Pfam" id="PF20648">
    <property type="entry name" value="DUF6809"/>
    <property type="match status" value="1"/>
</dbReference>
<dbReference type="AlphaFoldDB" id="A0A9D1DP25"/>
<dbReference type="EMBL" id="DVHF01000012">
    <property type="protein sequence ID" value="HIR56269.1"/>
    <property type="molecule type" value="Genomic_DNA"/>
</dbReference>
<dbReference type="Proteomes" id="UP000886785">
    <property type="component" value="Unassembled WGS sequence"/>
</dbReference>
<comment type="caution">
    <text evidence="1">The sequence shown here is derived from an EMBL/GenBank/DDBJ whole genome shotgun (WGS) entry which is preliminary data.</text>
</comment>
<dbReference type="InterPro" id="IPR049215">
    <property type="entry name" value="DUF6809"/>
</dbReference>
<reference evidence="1" key="1">
    <citation type="submission" date="2020-10" db="EMBL/GenBank/DDBJ databases">
        <authorList>
            <person name="Gilroy R."/>
        </authorList>
    </citation>
    <scope>NUCLEOTIDE SEQUENCE</scope>
    <source>
        <strain evidence="1">ChiSjej1B19-7085</strain>
    </source>
</reference>
<evidence type="ECO:0000313" key="2">
    <source>
        <dbReference type="Proteomes" id="UP000886785"/>
    </source>
</evidence>
<proteinExistence type="predicted"/>